<feature type="chain" id="PRO_5046105148" evidence="1">
    <location>
        <begin position="29"/>
        <end position="145"/>
    </location>
</feature>
<comment type="caution">
    <text evidence="2">The sequence shown here is derived from an EMBL/GenBank/DDBJ whole genome shotgun (WGS) entry which is preliminary data.</text>
</comment>
<keyword evidence="1" id="KW-0732">Signal</keyword>
<sequence length="145" mass="14848">MSLSKVLTNLCAASALLLLMAANSVTYAQSPNENTFKNLTLCTGVDFGGTCIDVPAFGCVNLVGGLTVLNNEISSAVVPARINCTLFSAFGCLTVNSADSGAVGQITLPSGSYPNFFEITVDGEPGSVAFNDETSSFVCVNATST</sequence>
<evidence type="ECO:0000256" key="1">
    <source>
        <dbReference type="SAM" id="SignalP"/>
    </source>
</evidence>
<feature type="signal peptide" evidence="1">
    <location>
        <begin position="1"/>
        <end position="28"/>
    </location>
</feature>
<keyword evidence="3" id="KW-1185">Reference proteome</keyword>
<evidence type="ECO:0000313" key="3">
    <source>
        <dbReference type="Proteomes" id="UP001498398"/>
    </source>
</evidence>
<gene>
    <name evidence="2" type="ORF">VKT23_019810</name>
</gene>
<reference evidence="2 3" key="1">
    <citation type="submission" date="2024-01" db="EMBL/GenBank/DDBJ databases">
        <title>A draft genome for the cacao thread blight pathogen Marasmiellus scandens.</title>
        <authorList>
            <person name="Baruah I.K."/>
            <person name="Leung J."/>
            <person name="Bukari Y."/>
            <person name="Amoako-Attah I."/>
            <person name="Meinhardt L.W."/>
            <person name="Bailey B.A."/>
            <person name="Cohen S.P."/>
        </authorList>
    </citation>
    <scope>NUCLEOTIDE SEQUENCE [LARGE SCALE GENOMIC DNA]</scope>
    <source>
        <strain evidence="2 3">GH-19</strain>
    </source>
</reference>
<proteinExistence type="predicted"/>
<evidence type="ECO:0000313" key="2">
    <source>
        <dbReference type="EMBL" id="KAK7435117.1"/>
    </source>
</evidence>
<protein>
    <submittedName>
        <fullName evidence="2">Uncharacterized protein</fullName>
    </submittedName>
</protein>
<dbReference type="Proteomes" id="UP001498398">
    <property type="component" value="Unassembled WGS sequence"/>
</dbReference>
<accession>A0ABR1IKD5</accession>
<organism evidence="2 3">
    <name type="scientific">Marasmiellus scandens</name>
    <dbReference type="NCBI Taxonomy" id="2682957"/>
    <lineage>
        <taxon>Eukaryota</taxon>
        <taxon>Fungi</taxon>
        <taxon>Dikarya</taxon>
        <taxon>Basidiomycota</taxon>
        <taxon>Agaricomycotina</taxon>
        <taxon>Agaricomycetes</taxon>
        <taxon>Agaricomycetidae</taxon>
        <taxon>Agaricales</taxon>
        <taxon>Marasmiineae</taxon>
        <taxon>Omphalotaceae</taxon>
        <taxon>Marasmiellus</taxon>
    </lineage>
</organism>
<name>A0ABR1IKD5_9AGAR</name>
<dbReference type="EMBL" id="JBANRG010000111">
    <property type="protein sequence ID" value="KAK7435117.1"/>
    <property type="molecule type" value="Genomic_DNA"/>
</dbReference>